<dbReference type="AlphaFoldDB" id="A0AAD4N1P1"/>
<evidence type="ECO:0000313" key="3">
    <source>
        <dbReference type="EMBL" id="KAI1711958.1"/>
    </source>
</evidence>
<keyword evidence="2" id="KW-1133">Transmembrane helix</keyword>
<sequence>MNFADGTENNIFFLGLAVLFGWMIVIILCASPQLFRDFIQRHLCCCMFKSTKLDQYNSREEKVRLARERVRSASKSFVNPSLVSANPSVFLLQQVMGPGQSYKYVGSGAALFDPIPEESRCTSLQPGSVYSEESDRRKTSSSLLPVSQTSPEDQVEVIVKGGRGTS</sequence>
<organism evidence="3 4">
    <name type="scientific">Ditylenchus destructor</name>
    <dbReference type="NCBI Taxonomy" id="166010"/>
    <lineage>
        <taxon>Eukaryota</taxon>
        <taxon>Metazoa</taxon>
        <taxon>Ecdysozoa</taxon>
        <taxon>Nematoda</taxon>
        <taxon>Chromadorea</taxon>
        <taxon>Rhabditida</taxon>
        <taxon>Tylenchina</taxon>
        <taxon>Tylenchomorpha</taxon>
        <taxon>Sphaerularioidea</taxon>
        <taxon>Anguinidae</taxon>
        <taxon>Anguininae</taxon>
        <taxon>Ditylenchus</taxon>
    </lineage>
</organism>
<comment type="caution">
    <text evidence="3">The sequence shown here is derived from an EMBL/GenBank/DDBJ whole genome shotgun (WGS) entry which is preliminary data.</text>
</comment>
<gene>
    <name evidence="3" type="ORF">DdX_09919</name>
</gene>
<evidence type="ECO:0000256" key="1">
    <source>
        <dbReference type="SAM" id="MobiDB-lite"/>
    </source>
</evidence>
<feature type="transmembrane region" description="Helical" evidence="2">
    <location>
        <begin position="12"/>
        <end position="31"/>
    </location>
</feature>
<dbReference type="Proteomes" id="UP001201812">
    <property type="component" value="Unassembled WGS sequence"/>
</dbReference>
<feature type="compositionally biased region" description="Polar residues" evidence="1">
    <location>
        <begin position="140"/>
        <end position="152"/>
    </location>
</feature>
<feature type="region of interest" description="Disordered" evidence="1">
    <location>
        <begin position="123"/>
        <end position="166"/>
    </location>
</feature>
<evidence type="ECO:0000256" key="2">
    <source>
        <dbReference type="SAM" id="Phobius"/>
    </source>
</evidence>
<name>A0AAD4N1P1_9BILA</name>
<accession>A0AAD4N1P1</accession>
<keyword evidence="2" id="KW-0472">Membrane</keyword>
<keyword evidence="4" id="KW-1185">Reference proteome</keyword>
<dbReference type="EMBL" id="JAKKPZ010000020">
    <property type="protein sequence ID" value="KAI1711958.1"/>
    <property type="molecule type" value="Genomic_DNA"/>
</dbReference>
<reference evidence="3" key="1">
    <citation type="submission" date="2022-01" db="EMBL/GenBank/DDBJ databases">
        <title>Genome Sequence Resource for Two Populations of Ditylenchus destructor, the Migratory Endoparasitic Phytonematode.</title>
        <authorList>
            <person name="Zhang H."/>
            <person name="Lin R."/>
            <person name="Xie B."/>
        </authorList>
    </citation>
    <scope>NUCLEOTIDE SEQUENCE</scope>
    <source>
        <strain evidence="3">BazhouSP</strain>
    </source>
</reference>
<protein>
    <submittedName>
        <fullName evidence="3">Uncharacterized protein</fullName>
    </submittedName>
</protein>
<keyword evidence="2" id="KW-0812">Transmembrane</keyword>
<proteinExistence type="predicted"/>
<evidence type="ECO:0000313" key="4">
    <source>
        <dbReference type="Proteomes" id="UP001201812"/>
    </source>
</evidence>